<reference evidence="2 3" key="1">
    <citation type="journal article" date="2016" name="Genome Biol. Evol.">
        <title>Draft genome sequence of an aflatoxigenic Aspergillus species, A. bombycis.</title>
        <authorList>
            <person name="Moore G.G."/>
            <person name="Mack B.M."/>
            <person name="Beltz S.B."/>
            <person name="Gilbert M.K."/>
        </authorList>
    </citation>
    <scope>NUCLEOTIDE SEQUENCE [LARGE SCALE GENOMIC DNA]</scope>
    <source>
        <strain evidence="3">NRRL 26010</strain>
    </source>
</reference>
<evidence type="ECO:0000259" key="1">
    <source>
        <dbReference type="Pfam" id="PF06985"/>
    </source>
</evidence>
<dbReference type="PANTHER" id="PTHR24148">
    <property type="entry name" value="ANKYRIN REPEAT DOMAIN-CONTAINING PROTEIN 39 HOMOLOG-RELATED"/>
    <property type="match status" value="1"/>
</dbReference>
<sequence length="647" mass="73706">MALPSESIYQPLDPSRSEIRLLRLHPRQTGRPDETLQLTMFTTSLHEQKYFALSYVWGEDTPSNPVTINGQSVPVTQNLFDFLLHYRDLTEANSTWELADMFFWVDAICINQGDIHEKNSQVLQMSSIYRSADEVLSWLGVEANDSNYAIEVIIDIAGKIAASLDGDDPLSWMDPSQTELWQENSDSHHMGNRFWDGTIELMWRPYWTRAWIVQEIVLARKVKMLCGMRPFLFQDLVAIGTWIMRLRPHHCPSFVDVTIWLYLSTPAYRETYWLAELMKYVKIIQLLEETARTETFNTEGNWKKILITTRTAQTSDPRDKLYSMASILRRGVTPDYSLSAEETYCKFTKMCIEADGGLQILLFAGHGLLNDATNLPKHHLFLPSWVPNWDLLSTTGLWTPVPAQMGSFDSNGFILERNIPPYTCYGNTLEAPGIHWGEVSMHVNFEQDNENWDQFWLDYIEAHSDQRGASGARALLTITRLLLLDRVPGSDMQLGLNPEALALEKAIYAMVLVQQWEDSAKFLQEARITQYLDQAVDGARIRELLEVDGLEDWMASGIAQLASSLVILSTCYAFFETTQGHLGWGPPGIYKGDIIGILFGCETPVVLRMIDSHYIYIGPCYVVGIMDGDLLAGIDNDSHRIKRFNIV</sequence>
<accession>A0A1F8A0Q7</accession>
<protein>
    <recommendedName>
        <fullName evidence="1">Heterokaryon incompatibility domain-containing protein</fullName>
    </recommendedName>
</protein>
<proteinExistence type="predicted"/>
<dbReference type="EMBL" id="LYCR01000044">
    <property type="protein sequence ID" value="OGM45304.1"/>
    <property type="molecule type" value="Genomic_DNA"/>
</dbReference>
<evidence type="ECO:0000313" key="2">
    <source>
        <dbReference type="EMBL" id="OGM45304.1"/>
    </source>
</evidence>
<keyword evidence="3" id="KW-1185">Reference proteome</keyword>
<dbReference type="STRING" id="109264.A0A1F8A0Q7"/>
<dbReference type="InterPro" id="IPR052895">
    <property type="entry name" value="HetReg/Transcr_Mod"/>
</dbReference>
<dbReference type="Pfam" id="PF26639">
    <property type="entry name" value="Het-6_barrel"/>
    <property type="match status" value="1"/>
</dbReference>
<dbReference type="OrthoDB" id="4850726at2759"/>
<evidence type="ECO:0000313" key="3">
    <source>
        <dbReference type="Proteomes" id="UP000179179"/>
    </source>
</evidence>
<comment type="caution">
    <text evidence="2">The sequence shown here is derived from an EMBL/GenBank/DDBJ whole genome shotgun (WGS) entry which is preliminary data.</text>
</comment>
<organism evidence="2 3">
    <name type="scientific">Aspergillus bombycis</name>
    <dbReference type="NCBI Taxonomy" id="109264"/>
    <lineage>
        <taxon>Eukaryota</taxon>
        <taxon>Fungi</taxon>
        <taxon>Dikarya</taxon>
        <taxon>Ascomycota</taxon>
        <taxon>Pezizomycotina</taxon>
        <taxon>Eurotiomycetes</taxon>
        <taxon>Eurotiomycetidae</taxon>
        <taxon>Eurotiales</taxon>
        <taxon>Aspergillaceae</taxon>
        <taxon>Aspergillus</taxon>
    </lineage>
</organism>
<dbReference type="RefSeq" id="XP_022389021.1">
    <property type="nucleotide sequence ID" value="XM_022533571.1"/>
</dbReference>
<dbReference type="GeneID" id="34449832"/>
<gene>
    <name evidence="2" type="ORF">ABOM_006442</name>
</gene>
<name>A0A1F8A0Q7_9EURO</name>
<dbReference type="AlphaFoldDB" id="A0A1F8A0Q7"/>
<dbReference type="InterPro" id="IPR010730">
    <property type="entry name" value="HET"/>
</dbReference>
<dbReference type="Proteomes" id="UP000179179">
    <property type="component" value="Unassembled WGS sequence"/>
</dbReference>
<feature type="domain" description="Heterokaryon incompatibility" evidence="1">
    <location>
        <begin position="50"/>
        <end position="215"/>
    </location>
</feature>
<dbReference type="Pfam" id="PF06985">
    <property type="entry name" value="HET"/>
    <property type="match status" value="1"/>
</dbReference>
<dbReference type="PANTHER" id="PTHR24148:SF73">
    <property type="entry name" value="HET DOMAIN PROTEIN (AFU_ORTHOLOGUE AFUA_8G01020)"/>
    <property type="match status" value="1"/>
</dbReference>